<comment type="caution">
    <text evidence="9">The sequence shown here is derived from an EMBL/GenBank/DDBJ whole genome shotgun (WGS) entry which is preliminary data.</text>
</comment>
<evidence type="ECO:0000256" key="3">
    <source>
        <dbReference type="ARBA" id="ARBA00022692"/>
    </source>
</evidence>
<sequence length="235" mass="25798">MDNFTLDLVSLVRSASGLALAVLGLLLILSIITWGIILEKAWIFSRERRARRYFAKISWDQFDPENLRKMLDRFPHSTVARVFQQIYLEYYSVSRLEGDEDAMSRLLQKQGSIQLSRLENRLGILASVGSASPFIGLFGTVWGVMRSFMNIGTWGSTSLAVVAPGIAEALIATAAGLAAAIPAVVAYNHFLGSLKNESRALEDFSTDLILAERMRLNRTNSVLSQPETAAGGTLG</sequence>
<evidence type="ECO:0000256" key="5">
    <source>
        <dbReference type="ARBA" id="ARBA00023136"/>
    </source>
</evidence>
<keyword evidence="2" id="KW-1003">Cell membrane</keyword>
<keyword evidence="6" id="KW-0653">Protein transport</keyword>
<dbReference type="PANTHER" id="PTHR30625:SF3">
    <property type="entry name" value="TOL-PAL SYSTEM PROTEIN TOLQ"/>
    <property type="match status" value="1"/>
</dbReference>
<feature type="transmembrane region" description="Helical" evidence="7">
    <location>
        <begin position="20"/>
        <end position="43"/>
    </location>
</feature>
<keyword evidence="4 7" id="KW-1133">Transmembrane helix</keyword>
<dbReference type="InterPro" id="IPR050790">
    <property type="entry name" value="ExbB/TolQ_transport"/>
</dbReference>
<dbReference type="AlphaFoldDB" id="A0A532V5B8"/>
<evidence type="ECO:0000313" key="10">
    <source>
        <dbReference type="Proteomes" id="UP000319619"/>
    </source>
</evidence>
<accession>A0A532V5B8</accession>
<dbReference type="GO" id="GO:0017038">
    <property type="term" value="P:protein import"/>
    <property type="evidence" value="ECO:0007669"/>
    <property type="project" value="TreeGrafter"/>
</dbReference>
<reference evidence="9 10" key="1">
    <citation type="submission" date="2017-06" db="EMBL/GenBank/DDBJ databases">
        <title>Novel microbial phyla capable of carbon fixation and sulfur reduction in deep-sea sediments.</title>
        <authorList>
            <person name="Huang J."/>
            <person name="Baker B."/>
            <person name="Wang Y."/>
        </authorList>
    </citation>
    <scope>NUCLEOTIDE SEQUENCE [LARGE SCALE GENOMIC DNA]</scope>
    <source>
        <strain evidence="9">B3_LCP</strain>
    </source>
</reference>
<name>A0A532V5B8_UNCL8</name>
<evidence type="ECO:0000256" key="1">
    <source>
        <dbReference type="ARBA" id="ARBA00004651"/>
    </source>
</evidence>
<gene>
    <name evidence="9" type="ORF">CEE37_01485</name>
</gene>
<feature type="transmembrane region" description="Helical" evidence="7">
    <location>
        <begin position="122"/>
        <end position="145"/>
    </location>
</feature>
<keyword evidence="6" id="KW-0813">Transport</keyword>
<keyword evidence="5 7" id="KW-0472">Membrane</keyword>
<evidence type="ECO:0000256" key="7">
    <source>
        <dbReference type="SAM" id="Phobius"/>
    </source>
</evidence>
<evidence type="ECO:0000256" key="4">
    <source>
        <dbReference type="ARBA" id="ARBA00022989"/>
    </source>
</evidence>
<organism evidence="9 10">
    <name type="scientific">candidate division LCP-89 bacterium B3_LCP</name>
    <dbReference type="NCBI Taxonomy" id="2012998"/>
    <lineage>
        <taxon>Bacteria</taxon>
        <taxon>Pseudomonadati</taxon>
        <taxon>Bacteria division LCP-89</taxon>
    </lineage>
</organism>
<dbReference type="InterPro" id="IPR002898">
    <property type="entry name" value="MotA_ExbB_proton_chnl"/>
</dbReference>
<comment type="similarity">
    <text evidence="6">Belongs to the exbB/tolQ family.</text>
</comment>
<dbReference type="Proteomes" id="UP000319619">
    <property type="component" value="Unassembled WGS sequence"/>
</dbReference>
<protein>
    <recommendedName>
        <fullName evidence="8">MotA/TolQ/ExbB proton channel domain-containing protein</fullName>
    </recommendedName>
</protein>
<evidence type="ECO:0000259" key="8">
    <source>
        <dbReference type="Pfam" id="PF01618"/>
    </source>
</evidence>
<dbReference type="PANTHER" id="PTHR30625">
    <property type="entry name" value="PROTEIN TOLQ"/>
    <property type="match status" value="1"/>
</dbReference>
<evidence type="ECO:0000313" key="9">
    <source>
        <dbReference type="EMBL" id="TKJ42380.1"/>
    </source>
</evidence>
<dbReference type="Pfam" id="PF01618">
    <property type="entry name" value="MotA_ExbB"/>
    <property type="match status" value="1"/>
</dbReference>
<comment type="subcellular location">
    <subcellularLocation>
        <location evidence="1">Cell membrane</location>
        <topology evidence="1">Multi-pass membrane protein</topology>
    </subcellularLocation>
    <subcellularLocation>
        <location evidence="6">Membrane</location>
        <topology evidence="6">Multi-pass membrane protein</topology>
    </subcellularLocation>
</comment>
<proteinExistence type="inferred from homology"/>
<keyword evidence="3 7" id="KW-0812">Transmembrane</keyword>
<feature type="domain" description="MotA/TolQ/ExbB proton channel" evidence="8">
    <location>
        <begin position="95"/>
        <end position="202"/>
    </location>
</feature>
<evidence type="ECO:0000256" key="6">
    <source>
        <dbReference type="RuleBase" id="RU004057"/>
    </source>
</evidence>
<dbReference type="EMBL" id="NJBN01000001">
    <property type="protein sequence ID" value="TKJ42380.1"/>
    <property type="molecule type" value="Genomic_DNA"/>
</dbReference>
<dbReference type="GO" id="GO:0005886">
    <property type="term" value="C:plasma membrane"/>
    <property type="evidence" value="ECO:0007669"/>
    <property type="project" value="UniProtKB-SubCell"/>
</dbReference>
<evidence type="ECO:0000256" key="2">
    <source>
        <dbReference type="ARBA" id="ARBA00022475"/>
    </source>
</evidence>
<feature type="transmembrane region" description="Helical" evidence="7">
    <location>
        <begin position="165"/>
        <end position="187"/>
    </location>
</feature>